<feature type="region of interest" description="Disordered" evidence="1">
    <location>
        <begin position="222"/>
        <end position="256"/>
    </location>
</feature>
<keyword evidence="3" id="KW-1185">Reference proteome</keyword>
<comment type="caution">
    <text evidence="2">The sequence shown here is derived from an EMBL/GenBank/DDBJ whole genome shotgun (WGS) entry which is preliminary data.</text>
</comment>
<dbReference type="Proteomes" id="UP000606786">
    <property type="component" value="Unassembled WGS sequence"/>
</dbReference>
<accession>A0A811V6J1</accession>
<evidence type="ECO:0000256" key="1">
    <source>
        <dbReference type="SAM" id="MobiDB-lite"/>
    </source>
</evidence>
<protein>
    <submittedName>
        <fullName evidence="2">(Mediterranean fruit fly) hypothetical protein</fullName>
    </submittedName>
</protein>
<evidence type="ECO:0000313" key="3">
    <source>
        <dbReference type="Proteomes" id="UP000606786"/>
    </source>
</evidence>
<proteinExistence type="predicted"/>
<organism evidence="2 3">
    <name type="scientific">Ceratitis capitata</name>
    <name type="common">Mediterranean fruit fly</name>
    <name type="synonym">Tephritis capitata</name>
    <dbReference type="NCBI Taxonomy" id="7213"/>
    <lineage>
        <taxon>Eukaryota</taxon>
        <taxon>Metazoa</taxon>
        <taxon>Ecdysozoa</taxon>
        <taxon>Arthropoda</taxon>
        <taxon>Hexapoda</taxon>
        <taxon>Insecta</taxon>
        <taxon>Pterygota</taxon>
        <taxon>Neoptera</taxon>
        <taxon>Endopterygota</taxon>
        <taxon>Diptera</taxon>
        <taxon>Brachycera</taxon>
        <taxon>Muscomorpha</taxon>
        <taxon>Tephritoidea</taxon>
        <taxon>Tephritidae</taxon>
        <taxon>Ceratitis</taxon>
        <taxon>Ceratitis</taxon>
    </lineage>
</organism>
<evidence type="ECO:0000313" key="2">
    <source>
        <dbReference type="EMBL" id="CAD7005183.1"/>
    </source>
</evidence>
<feature type="compositionally biased region" description="Polar residues" evidence="1">
    <location>
        <begin position="222"/>
        <end position="242"/>
    </location>
</feature>
<dbReference type="AlphaFoldDB" id="A0A811V6J1"/>
<gene>
    <name evidence="2" type="ORF">CCAP1982_LOCUS13543</name>
</gene>
<dbReference type="EMBL" id="CAJHJT010000034">
    <property type="protein sequence ID" value="CAD7005183.1"/>
    <property type="molecule type" value="Genomic_DNA"/>
</dbReference>
<sequence>MKLIQLKGVGELRAGGDNFPYSSTLPADDGRWDEETAERRNGGMDGWANGFFSANSNAINFNLLSNNKQQQQLPHKAAPAYHDRTSRSCWDVRATTVPCGVGIFRALCSPSPPDITNNPMSGLARCCDVIDQKRQANHQRTSSTPQPNSTTTETNRYVYLLSPASVSSTRLISLLSPNTALFVLFVLTTQFATLHTEIGRARPTTNWLYQRIALHFSTHCPQQHQNMNKQPTLRGGNATSIRQWRKSSQKTPRNFAQKSHAVRHCLGIANDRPNTPSWPHFGRKYSINEAATARLNKSSLRNSIEFSCEKYARAGKFSYLLAQRNDVHGAHQQSVGDLAAPRWIEGRRTVNIVRCQAGVEEPRLIQTKSSFPFRLQSANFDTSFAAIVHICKRGTSQPSARYSNHALIKANACVQHIDRIERHCCATRPTDEHRISAVASAFLHQIEIFTPHQITPQIGKRPSHTQHAPCGGRIAYRIDISIGLRLMAAHLRLMGWDERAASTPLTVHQIETACEQFLCRFKRLFTAPVAGHMAVTLGGSFCKAKSKLKAARHTANAR</sequence>
<name>A0A811V6J1_CERCA</name>
<reference evidence="2" key="1">
    <citation type="submission" date="2020-11" db="EMBL/GenBank/DDBJ databases">
        <authorList>
            <person name="Whitehead M."/>
        </authorList>
    </citation>
    <scope>NUCLEOTIDE SEQUENCE</scope>
    <source>
        <strain evidence="2">EGII</strain>
    </source>
</reference>